<dbReference type="Pfam" id="PF03992">
    <property type="entry name" value="ABM"/>
    <property type="match status" value="1"/>
</dbReference>
<evidence type="ECO:0000259" key="1">
    <source>
        <dbReference type="PROSITE" id="PS51725"/>
    </source>
</evidence>
<dbReference type="SUPFAM" id="SSF54909">
    <property type="entry name" value="Dimeric alpha+beta barrel"/>
    <property type="match status" value="1"/>
</dbReference>
<keyword evidence="3" id="KW-1185">Reference proteome</keyword>
<sequence>MPAGVTASGYGAAMTYANVGWLGAAPGRRDDLVAFLTRPSDDLADAGCLLYEVGVNDEHPDRVFVAELWTSAEAHRASLELPSVQASISEARPLLSGEFGGDRFTVVGSPLRR</sequence>
<dbReference type="Gene3D" id="3.30.70.100">
    <property type="match status" value="1"/>
</dbReference>
<comment type="caution">
    <text evidence="2">The sequence shown here is derived from an EMBL/GenBank/DDBJ whole genome shotgun (WGS) entry which is preliminary data.</text>
</comment>
<dbReference type="EMBL" id="BMDG01000008">
    <property type="protein sequence ID" value="GGI09264.1"/>
    <property type="molecule type" value="Genomic_DNA"/>
</dbReference>
<dbReference type="InterPro" id="IPR011008">
    <property type="entry name" value="Dimeric_a/b-barrel"/>
</dbReference>
<organism evidence="2 3">
    <name type="scientific">Isoptericola cucumis</name>
    <dbReference type="NCBI Taxonomy" id="1776856"/>
    <lineage>
        <taxon>Bacteria</taxon>
        <taxon>Bacillati</taxon>
        <taxon>Actinomycetota</taxon>
        <taxon>Actinomycetes</taxon>
        <taxon>Micrococcales</taxon>
        <taxon>Promicromonosporaceae</taxon>
        <taxon>Isoptericola</taxon>
    </lineage>
</organism>
<proteinExistence type="predicted"/>
<evidence type="ECO:0000313" key="3">
    <source>
        <dbReference type="Proteomes" id="UP000632535"/>
    </source>
</evidence>
<gene>
    <name evidence="2" type="ORF">GCM10007368_25300</name>
</gene>
<dbReference type="Proteomes" id="UP000632535">
    <property type="component" value="Unassembled WGS sequence"/>
</dbReference>
<feature type="domain" description="ABM" evidence="1">
    <location>
        <begin position="16"/>
        <end position="107"/>
    </location>
</feature>
<accession>A0ABQ2BA99</accession>
<evidence type="ECO:0000313" key="2">
    <source>
        <dbReference type="EMBL" id="GGI09264.1"/>
    </source>
</evidence>
<reference evidence="3" key="1">
    <citation type="journal article" date="2019" name="Int. J. Syst. Evol. Microbiol.">
        <title>The Global Catalogue of Microorganisms (GCM) 10K type strain sequencing project: providing services to taxonomists for standard genome sequencing and annotation.</title>
        <authorList>
            <consortium name="The Broad Institute Genomics Platform"/>
            <consortium name="The Broad Institute Genome Sequencing Center for Infectious Disease"/>
            <person name="Wu L."/>
            <person name="Ma J."/>
        </authorList>
    </citation>
    <scope>NUCLEOTIDE SEQUENCE [LARGE SCALE GENOMIC DNA]</scope>
    <source>
        <strain evidence="3">CCM 8653</strain>
    </source>
</reference>
<dbReference type="PROSITE" id="PS51725">
    <property type="entry name" value="ABM"/>
    <property type="match status" value="1"/>
</dbReference>
<dbReference type="InterPro" id="IPR007138">
    <property type="entry name" value="ABM_dom"/>
</dbReference>
<protein>
    <recommendedName>
        <fullName evidence="1">ABM domain-containing protein</fullName>
    </recommendedName>
</protein>
<name>A0ABQ2BA99_9MICO</name>